<dbReference type="SUPFAM" id="SSF46785">
    <property type="entry name" value="Winged helix' DNA-binding domain"/>
    <property type="match status" value="1"/>
</dbReference>
<dbReference type="OrthoDB" id="3697068at2"/>
<reference evidence="1 2" key="1">
    <citation type="submission" date="2016-09" db="EMBL/GenBank/DDBJ databases">
        <title>Complete genome sequence of microbes from the polar regions.</title>
        <authorList>
            <person name="Liao L."/>
            <person name="Chen B."/>
        </authorList>
    </citation>
    <scope>NUCLEOTIDE SEQUENCE [LARGE SCALE GENOMIC DNA]</scope>
    <source>
        <strain evidence="1 2">ZS314</strain>
    </source>
</reference>
<protein>
    <submittedName>
        <fullName evidence="1">Uncharacterized protein</fullName>
    </submittedName>
</protein>
<dbReference type="RefSeq" id="WP_161885050.1">
    <property type="nucleotide sequence ID" value="NZ_CP017146.1"/>
</dbReference>
<dbReference type="KEGG" id="mant:BHD05_02615"/>
<keyword evidence="2" id="KW-1185">Reference proteome</keyword>
<accession>A0A7L5AH32</accession>
<sequence>MTDQRPIGYWLKLVDRLIDEHFDGTLDEHGVTRRQWQLLNLLGRGPATREELNDALSPFLGTDGTTAGEIDELVESDWVAASPSGFALTPRGETAFERISEVVARIRADMSQGLSPEEYNVTIRSLERMSRNLGWTEPGERRMEPTAG</sequence>
<dbReference type="Proteomes" id="UP000464507">
    <property type="component" value="Chromosome"/>
</dbReference>
<organism evidence="1 2">
    <name type="scientific">Marisediminicola antarctica</name>
    <dbReference type="NCBI Taxonomy" id="674079"/>
    <lineage>
        <taxon>Bacteria</taxon>
        <taxon>Bacillati</taxon>
        <taxon>Actinomycetota</taxon>
        <taxon>Actinomycetes</taxon>
        <taxon>Micrococcales</taxon>
        <taxon>Microbacteriaceae</taxon>
        <taxon>Marisediminicola</taxon>
    </lineage>
</organism>
<name>A0A7L5AH32_9MICO</name>
<dbReference type="AlphaFoldDB" id="A0A7L5AH32"/>
<dbReference type="Gene3D" id="1.10.10.10">
    <property type="entry name" value="Winged helix-like DNA-binding domain superfamily/Winged helix DNA-binding domain"/>
    <property type="match status" value="1"/>
</dbReference>
<dbReference type="EMBL" id="CP017146">
    <property type="protein sequence ID" value="QHO68694.1"/>
    <property type="molecule type" value="Genomic_DNA"/>
</dbReference>
<dbReference type="InterPro" id="IPR036390">
    <property type="entry name" value="WH_DNA-bd_sf"/>
</dbReference>
<evidence type="ECO:0000313" key="2">
    <source>
        <dbReference type="Proteomes" id="UP000464507"/>
    </source>
</evidence>
<gene>
    <name evidence="1" type="ORF">BHD05_02615</name>
</gene>
<dbReference type="InterPro" id="IPR036388">
    <property type="entry name" value="WH-like_DNA-bd_sf"/>
</dbReference>
<evidence type="ECO:0000313" key="1">
    <source>
        <dbReference type="EMBL" id="QHO68694.1"/>
    </source>
</evidence>
<proteinExistence type="predicted"/>